<evidence type="ECO:0000259" key="7">
    <source>
        <dbReference type="Pfam" id="PF25967"/>
    </source>
</evidence>
<dbReference type="InterPro" id="IPR058624">
    <property type="entry name" value="MdtA-like_HH"/>
</dbReference>
<dbReference type="EMBL" id="SVCA01000013">
    <property type="protein sequence ID" value="MBE6086167.1"/>
    <property type="molecule type" value="Genomic_DNA"/>
</dbReference>
<dbReference type="Proteomes" id="UP000772151">
    <property type="component" value="Unassembled WGS sequence"/>
</dbReference>
<keyword evidence="3" id="KW-0813">Transport</keyword>
<feature type="domain" description="Multidrug resistance protein MdtA-like barrel-sandwich hybrid" evidence="5">
    <location>
        <begin position="81"/>
        <end position="216"/>
    </location>
</feature>
<accession>A0A927WMZ5</accession>
<dbReference type="Gene3D" id="2.40.50.100">
    <property type="match status" value="1"/>
</dbReference>
<dbReference type="PANTHER" id="PTHR30469">
    <property type="entry name" value="MULTIDRUG RESISTANCE PROTEIN MDTA"/>
    <property type="match status" value="1"/>
</dbReference>
<comment type="subcellular location">
    <subcellularLocation>
        <location evidence="1">Cell envelope</location>
    </subcellularLocation>
</comment>
<dbReference type="InterPro" id="IPR006143">
    <property type="entry name" value="RND_pump_MFP"/>
</dbReference>
<evidence type="ECO:0000256" key="2">
    <source>
        <dbReference type="ARBA" id="ARBA00009477"/>
    </source>
</evidence>
<dbReference type="Pfam" id="PF25876">
    <property type="entry name" value="HH_MFP_RND"/>
    <property type="match status" value="1"/>
</dbReference>
<dbReference type="GO" id="GO:1990281">
    <property type="term" value="C:efflux pump complex"/>
    <property type="evidence" value="ECO:0007669"/>
    <property type="project" value="TreeGrafter"/>
</dbReference>
<evidence type="ECO:0000256" key="1">
    <source>
        <dbReference type="ARBA" id="ARBA00004196"/>
    </source>
</evidence>
<evidence type="ECO:0000259" key="5">
    <source>
        <dbReference type="Pfam" id="PF25917"/>
    </source>
</evidence>
<dbReference type="Pfam" id="PF25917">
    <property type="entry name" value="BSH_RND"/>
    <property type="match status" value="1"/>
</dbReference>
<dbReference type="NCBIfam" id="TIGR01730">
    <property type="entry name" value="RND_mfp"/>
    <property type="match status" value="1"/>
</dbReference>
<organism evidence="8 9">
    <name type="scientific">Selenomonas ruminantium</name>
    <dbReference type="NCBI Taxonomy" id="971"/>
    <lineage>
        <taxon>Bacteria</taxon>
        <taxon>Bacillati</taxon>
        <taxon>Bacillota</taxon>
        <taxon>Negativicutes</taxon>
        <taxon>Selenomonadales</taxon>
        <taxon>Selenomonadaceae</taxon>
        <taxon>Selenomonas</taxon>
    </lineage>
</organism>
<evidence type="ECO:0000259" key="6">
    <source>
        <dbReference type="Pfam" id="PF25954"/>
    </source>
</evidence>
<dbReference type="Pfam" id="PF25967">
    <property type="entry name" value="RND-MFP_C"/>
    <property type="match status" value="1"/>
</dbReference>
<feature type="domain" description="Multidrug resistance protein MdtA-like C-terminal permuted SH3" evidence="7">
    <location>
        <begin position="307"/>
        <end position="361"/>
    </location>
</feature>
<dbReference type="AlphaFoldDB" id="A0A927WMZ5"/>
<feature type="domain" description="Multidrug resistance protein MdtA-like alpha-helical hairpin" evidence="4">
    <location>
        <begin position="117"/>
        <end position="185"/>
    </location>
</feature>
<dbReference type="SUPFAM" id="SSF111369">
    <property type="entry name" value="HlyD-like secretion proteins"/>
    <property type="match status" value="1"/>
</dbReference>
<gene>
    <name evidence="8" type="ORF">E7203_12075</name>
</gene>
<dbReference type="Gene3D" id="1.10.287.470">
    <property type="entry name" value="Helix hairpin bin"/>
    <property type="match status" value="1"/>
</dbReference>
<dbReference type="Gene3D" id="2.40.30.170">
    <property type="match status" value="1"/>
</dbReference>
<proteinExistence type="inferred from homology"/>
<dbReference type="InterPro" id="IPR058625">
    <property type="entry name" value="MdtA-like_BSH"/>
</dbReference>
<sequence>MRTWWSWPSICRQEALCVKNFKFCVAVLLAVTVLFSGCGHKEEAQDKPLLVKTQQAGMGAGAESGNYSGTVKGRHETNMSFQVGGQILARNVQAGSRVRAGDVLMVIDARDVVQQANQGDAQLASARAQLSLAEKNLERYTQLYQENAISRATLDQYQTNYDAAFAAYRSALAQQKQGHNSLGYTNLTAGANGVVSSISAEEGQVVAAGQTVLTLVQTGELEVEISVPENKVSELTLGMPVSVNFWALKGRADGTIREISPMADEAARTYKVRVAIPEPPEGMQLGMTANVSIKGADGAGPAGSILPLAAIFQDGDTPQVWVVGEDNKLTAKDVSVEELGDDKVLVTGLNATDLVVTAGVHKLHEGQTVRTEAD</sequence>
<name>A0A927WMZ5_SELRU</name>
<evidence type="ECO:0000256" key="3">
    <source>
        <dbReference type="ARBA" id="ARBA00022448"/>
    </source>
</evidence>
<evidence type="ECO:0000313" key="8">
    <source>
        <dbReference type="EMBL" id="MBE6086167.1"/>
    </source>
</evidence>
<reference evidence="8" key="1">
    <citation type="submission" date="2019-04" db="EMBL/GenBank/DDBJ databases">
        <title>Evolution of Biomass-Degrading Anaerobic Consortia Revealed by Metagenomics.</title>
        <authorList>
            <person name="Peng X."/>
        </authorList>
    </citation>
    <scope>NUCLEOTIDE SEQUENCE</scope>
    <source>
        <strain evidence="8">SIG242</strain>
    </source>
</reference>
<comment type="caution">
    <text evidence="8">The sequence shown here is derived from an EMBL/GenBank/DDBJ whole genome shotgun (WGS) entry which is preliminary data.</text>
</comment>
<feature type="domain" description="CusB-like beta-barrel" evidence="6">
    <location>
        <begin position="223"/>
        <end position="295"/>
    </location>
</feature>
<dbReference type="Pfam" id="PF25954">
    <property type="entry name" value="Beta-barrel_RND_2"/>
    <property type="match status" value="1"/>
</dbReference>
<dbReference type="GO" id="GO:0015562">
    <property type="term" value="F:efflux transmembrane transporter activity"/>
    <property type="evidence" value="ECO:0007669"/>
    <property type="project" value="TreeGrafter"/>
</dbReference>
<evidence type="ECO:0000313" key="9">
    <source>
        <dbReference type="Proteomes" id="UP000772151"/>
    </source>
</evidence>
<dbReference type="InterPro" id="IPR058792">
    <property type="entry name" value="Beta-barrel_RND_2"/>
</dbReference>
<dbReference type="PANTHER" id="PTHR30469:SF15">
    <property type="entry name" value="HLYD FAMILY OF SECRETION PROTEINS"/>
    <property type="match status" value="1"/>
</dbReference>
<comment type="similarity">
    <text evidence="2">Belongs to the membrane fusion protein (MFP) (TC 8.A.1) family.</text>
</comment>
<protein>
    <submittedName>
        <fullName evidence="8">Efflux RND transporter periplasmic adaptor subunit</fullName>
    </submittedName>
</protein>
<evidence type="ECO:0000259" key="4">
    <source>
        <dbReference type="Pfam" id="PF25876"/>
    </source>
</evidence>
<dbReference type="InterPro" id="IPR058627">
    <property type="entry name" value="MdtA-like_C"/>
</dbReference>
<dbReference type="Gene3D" id="2.40.420.20">
    <property type="match status" value="1"/>
</dbReference>